<dbReference type="PANTHER" id="PTHR35041:SF3">
    <property type="entry name" value="FORMYLMETHIONINE DEFORMYLASE-LIKE PROTEIN"/>
    <property type="match status" value="1"/>
</dbReference>
<evidence type="ECO:0000313" key="3">
    <source>
        <dbReference type="Proteomes" id="UP000016922"/>
    </source>
</evidence>
<name>S3CED5_GLAL2</name>
<dbReference type="AlphaFoldDB" id="S3CED5"/>
<dbReference type="HOGENOM" id="CLU_008809_0_1_1"/>
<keyword evidence="1" id="KW-0812">Transmembrane</keyword>
<keyword evidence="1" id="KW-0472">Membrane</keyword>
<dbReference type="PANTHER" id="PTHR35041">
    <property type="entry name" value="MEDIATOR OF RNA POLYMERASE II TRANSCRIPTION SUBUNIT 1"/>
    <property type="match status" value="1"/>
</dbReference>
<accession>S3CED5</accession>
<dbReference type="KEGG" id="glz:GLAREA_11408"/>
<keyword evidence="1" id="KW-1133">Transmembrane helix</keyword>
<reference evidence="2 3" key="1">
    <citation type="journal article" date="2013" name="BMC Genomics">
        <title>Genomics-driven discovery of the pneumocandin biosynthetic gene cluster in the fungus Glarea lozoyensis.</title>
        <authorList>
            <person name="Chen L."/>
            <person name="Yue Q."/>
            <person name="Zhang X."/>
            <person name="Xiang M."/>
            <person name="Wang C."/>
            <person name="Li S."/>
            <person name="Che Y."/>
            <person name="Ortiz-Lopez F.J."/>
            <person name="Bills G.F."/>
            <person name="Liu X."/>
            <person name="An Z."/>
        </authorList>
    </citation>
    <scope>NUCLEOTIDE SEQUENCE [LARGE SCALE GENOMIC DNA]</scope>
    <source>
        <strain evidence="3">ATCC 20868 / MF5171</strain>
    </source>
</reference>
<dbReference type="EMBL" id="KE145372">
    <property type="protein sequence ID" value="EPE24827.1"/>
    <property type="molecule type" value="Genomic_DNA"/>
</dbReference>
<proteinExistence type="predicted"/>
<evidence type="ECO:0000313" key="2">
    <source>
        <dbReference type="EMBL" id="EPE24827.1"/>
    </source>
</evidence>
<dbReference type="GeneID" id="19470449"/>
<dbReference type="eggNOG" id="ENOG502RX75">
    <property type="taxonomic scope" value="Eukaryota"/>
</dbReference>
<feature type="transmembrane region" description="Helical" evidence="1">
    <location>
        <begin position="180"/>
        <end position="200"/>
    </location>
</feature>
<feature type="transmembrane region" description="Helical" evidence="1">
    <location>
        <begin position="570"/>
        <end position="589"/>
    </location>
</feature>
<sequence>MTSPAFVATPTFGRSFASSNASPYSHTPRKSFDAGNNYISYGSDAGLLDATAQLSQTPTARPIRPPLYVVTEHWRAFKSRWIMLVLFGIGCLAAVAHYAYYASLHGKEADRQLTVQYRGSAIAYLAKVAFVGSIIVSFQQQMWLSVRKEPFSIGSIDRFFAATSETTAFLDMKLWSRASIALLVAAIVWIAPIMSVVPPATLTVEQSLLKIDTQCPSIKTLNFSAEEHNDWRKTSKIDGDIKLPLSWWNTTCADFIDTDPDCFDYYTTPNSVLNMISQHASYAQKPIPRSQATSEICGLGWNCSFVIDFTAPGYQCSDVVEISAHGSTEQKPESMRANVPFDPDVLVPIGSTIYVAKATLGDYAKSQIDAGPQANNGKVPAKTDPTWSTSFARKVFRCDYQLFQYSVLFNFSSGTQNTTVLPGKKIIEQIQNTTLGFREDGSETASPSENFVFPKDVSKYRLLAAYRSLGVKFRETIDGNITLNEDSVPIVATEAINTKLISFNPYLPYPDLKDRIQSLYEDILLSLLSKPEFIVVTDATNFVNSDDEGIGYNCTKTRLRNVFKYHKVQLILSYGFFVITTGLAVFLGIRAQRSNAGKFKDNKFSTLVAATRGGHLDSLDWKLDTLGHVSRDLESSKIIYTADVRKGMGIGREVREGFCKVD</sequence>
<gene>
    <name evidence="2" type="ORF">GLAREA_11408</name>
</gene>
<dbReference type="RefSeq" id="XP_008087742.1">
    <property type="nucleotide sequence ID" value="XM_008089551.1"/>
</dbReference>
<dbReference type="Proteomes" id="UP000016922">
    <property type="component" value="Unassembled WGS sequence"/>
</dbReference>
<keyword evidence="3" id="KW-1185">Reference proteome</keyword>
<dbReference type="OrthoDB" id="5340195at2759"/>
<feature type="transmembrane region" description="Helical" evidence="1">
    <location>
        <begin position="121"/>
        <end position="138"/>
    </location>
</feature>
<feature type="transmembrane region" description="Helical" evidence="1">
    <location>
        <begin position="81"/>
        <end position="101"/>
    </location>
</feature>
<dbReference type="STRING" id="1116229.S3CED5"/>
<dbReference type="OMA" id="GNDPFPM"/>
<evidence type="ECO:0000256" key="1">
    <source>
        <dbReference type="SAM" id="Phobius"/>
    </source>
</evidence>
<protein>
    <submittedName>
        <fullName evidence="2">Uncharacterized protein</fullName>
    </submittedName>
</protein>
<organism evidence="2 3">
    <name type="scientific">Glarea lozoyensis (strain ATCC 20868 / MF5171)</name>
    <dbReference type="NCBI Taxonomy" id="1116229"/>
    <lineage>
        <taxon>Eukaryota</taxon>
        <taxon>Fungi</taxon>
        <taxon>Dikarya</taxon>
        <taxon>Ascomycota</taxon>
        <taxon>Pezizomycotina</taxon>
        <taxon>Leotiomycetes</taxon>
        <taxon>Helotiales</taxon>
        <taxon>Helotiaceae</taxon>
        <taxon>Glarea</taxon>
    </lineage>
</organism>